<evidence type="ECO:0000313" key="1">
    <source>
        <dbReference type="EMBL" id="XBS47641.1"/>
    </source>
</evidence>
<dbReference type="EMBL" id="PP856017">
    <property type="protein sequence ID" value="XBS47641.1"/>
    <property type="molecule type" value="Genomic_DNA"/>
</dbReference>
<accession>A0AAU7PFP9</accession>
<name>A0AAU7PFP9_9VIRU</name>
<protein>
    <submittedName>
        <fullName evidence="1">Uncharacterized protein</fullName>
    </submittedName>
</protein>
<proteinExistence type="predicted"/>
<sequence length="225" mass="24513">MLDALLLKKKIPGPDPVDPNALFQLDMSPAAGSQVLKDLVSGVTFTRVGNPTIPDGFVDHPTYGHCYRFTGGTSFVGTGALSAFNFNTLGYYLIEFEMITDNTNFMCLFETGDYPPSSKIKAGSNCSFNQFSSTFFQYFQVTSSGSYQRNQLSAANPLTMNKYSIKRSASGTLMSDVTRGISTNFANFNTGGDSYFWIGAASDNGTPGYWFSGYLRSLKISKVTS</sequence>
<reference evidence="1" key="1">
    <citation type="submission" date="2024-05" db="EMBL/GenBank/DDBJ databases">
        <title>Isolation and characterization of the novel Burkholderia jumbo bacteriophage Surprise13.</title>
        <authorList>
            <person name="Supina B.S.I."/>
            <person name="Dennis J."/>
        </authorList>
    </citation>
    <scope>NUCLEOTIDE SEQUENCE</scope>
</reference>
<gene>
    <name evidence="1" type="ORF">SURPRISE13_104</name>
</gene>
<organism evidence="1">
    <name type="scientific">Burkholderia phage vB_BgluM-SURPRISE13</name>
    <dbReference type="NCBI Taxonomy" id="3159457"/>
    <lineage>
        <taxon>Viruses</taxon>
    </lineage>
</organism>